<keyword evidence="3" id="KW-1185">Reference proteome</keyword>
<evidence type="ECO:0000256" key="1">
    <source>
        <dbReference type="SAM" id="MobiDB-lite"/>
    </source>
</evidence>
<dbReference type="EMBL" id="JANPWB010000003">
    <property type="protein sequence ID" value="KAJ1198635.1"/>
    <property type="molecule type" value="Genomic_DNA"/>
</dbReference>
<feature type="region of interest" description="Disordered" evidence="1">
    <location>
        <begin position="1"/>
        <end position="90"/>
    </location>
</feature>
<dbReference type="AlphaFoldDB" id="A0AAV7VAM4"/>
<gene>
    <name evidence="2" type="ORF">NDU88_002474</name>
</gene>
<comment type="caution">
    <text evidence="2">The sequence shown here is derived from an EMBL/GenBank/DDBJ whole genome shotgun (WGS) entry which is preliminary data.</text>
</comment>
<reference evidence="2" key="1">
    <citation type="journal article" date="2022" name="bioRxiv">
        <title>Sequencing and chromosome-scale assembly of the giantPleurodeles waltlgenome.</title>
        <authorList>
            <person name="Brown T."/>
            <person name="Elewa A."/>
            <person name="Iarovenko S."/>
            <person name="Subramanian E."/>
            <person name="Araus A.J."/>
            <person name="Petzold A."/>
            <person name="Susuki M."/>
            <person name="Suzuki K.-i.T."/>
            <person name="Hayashi T."/>
            <person name="Toyoda A."/>
            <person name="Oliveira C."/>
            <person name="Osipova E."/>
            <person name="Leigh N.D."/>
            <person name="Simon A."/>
            <person name="Yun M.H."/>
        </authorList>
    </citation>
    <scope>NUCLEOTIDE SEQUENCE</scope>
    <source>
        <strain evidence="2">20211129_DDA</strain>
        <tissue evidence="2">Liver</tissue>
    </source>
</reference>
<proteinExistence type="predicted"/>
<sequence>MTIPDPEALLGAAGRTEDDGASGLFKGPHHHTCWQPPATEEESQRPANAIQEEDHSQLKPREASNQEEASTEAGHALESMATPGTGAGRQ</sequence>
<dbReference type="Proteomes" id="UP001066276">
    <property type="component" value="Chromosome 2_1"/>
</dbReference>
<accession>A0AAV7VAM4</accession>
<name>A0AAV7VAM4_PLEWA</name>
<evidence type="ECO:0000313" key="2">
    <source>
        <dbReference type="EMBL" id="KAJ1198635.1"/>
    </source>
</evidence>
<evidence type="ECO:0000313" key="3">
    <source>
        <dbReference type="Proteomes" id="UP001066276"/>
    </source>
</evidence>
<organism evidence="2 3">
    <name type="scientific">Pleurodeles waltl</name>
    <name type="common">Iberian ribbed newt</name>
    <dbReference type="NCBI Taxonomy" id="8319"/>
    <lineage>
        <taxon>Eukaryota</taxon>
        <taxon>Metazoa</taxon>
        <taxon>Chordata</taxon>
        <taxon>Craniata</taxon>
        <taxon>Vertebrata</taxon>
        <taxon>Euteleostomi</taxon>
        <taxon>Amphibia</taxon>
        <taxon>Batrachia</taxon>
        <taxon>Caudata</taxon>
        <taxon>Salamandroidea</taxon>
        <taxon>Salamandridae</taxon>
        <taxon>Pleurodelinae</taxon>
        <taxon>Pleurodeles</taxon>
    </lineage>
</organism>
<protein>
    <submittedName>
        <fullName evidence="2">Uncharacterized protein</fullName>
    </submittedName>
</protein>
<feature type="compositionally biased region" description="Basic and acidic residues" evidence="1">
    <location>
        <begin position="52"/>
        <end position="64"/>
    </location>
</feature>